<dbReference type="GO" id="GO:0008270">
    <property type="term" value="F:zinc ion binding"/>
    <property type="evidence" value="ECO:0007669"/>
    <property type="project" value="UniProtKB-KW"/>
</dbReference>
<organism evidence="4 5">
    <name type="scientific">Lambdina fiscellaria nucleopolyhedrovirus</name>
    <dbReference type="NCBI Taxonomy" id="1642929"/>
    <lineage>
        <taxon>Viruses</taxon>
        <taxon>Viruses incertae sedis</taxon>
        <taxon>Naldaviricetes</taxon>
        <taxon>Lefavirales</taxon>
        <taxon>Baculoviridae</taxon>
        <taxon>Alphabaculovirus</taxon>
        <taxon>Alphabaculovirus lafiscellariae</taxon>
    </lineage>
</organism>
<dbReference type="KEGG" id="vg:24170904"/>
<dbReference type="Pfam" id="PF00653">
    <property type="entry name" value="BIR"/>
    <property type="match status" value="1"/>
</dbReference>
<sequence>MSTLLSLSLLSSCDSIMDINVPPPNRKNFCNNNKFDGDHEDDDDDDKDHKYMYKDVYKNVYKDENKRAHTLRCVNLSRLEKMSLVQHGMFYSVRNRYECAYCDVVMTKYNDRDLKYHNFSSCFQSVRLLRANETLRRRSFASFKKARIRFKNPVAAELSRCGFYYESGNGEVKCSQCGIAIVKLLKKDNVFALHRICSPQCFFNTRSVSTMPASTRASSHGSLNGGIESSTAFDEWTQWNEAMDSCSATRTTAAIAPLTPSAPSFDKIFENKSKPLFEHRRNRNDVGTIDNDVDSWVDDKLDNVNDNDNSNVYNAHNGNGGIDRKTKEKNCYLRSLKNEIVCRKFDDIQNETSTSPLKASSSTSKALSSSTTSTDSSLRLYPILSVDQNKNVVFDLLIDKKEAFRKENVNVKSIHNDERGIRATTANNKFVDGNSDKNFNDGGDKNIVRTNVDSDLLLCKICFENERQVCFLPCGHVSTCDSCSKRCKKCCICREKIKNKILVFLQ</sequence>
<evidence type="ECO:0000313" key="4">
    <source>
        <dbReference type="EMBL" id="AKC91700.1"/>
    </source>
</evidence>
<dbReference type="InterPro" id="IPR001841">
    <property type="entry name" value="Znf_RING"/>
</dbReference>
<dbReference type="PANTHER" id="PTHR10044:SF139">
    <property type="entry name" value="DEATH-ASSOCIATED INHIBITOR OF APOPTOSIS 2"/>
    <property type="match status" value="1"/>
</dbReference>
<feature type="domain" description="RING-type" evidence="3">
    <location>
        <begin position="459"/>
        <end position="494"/>
    </location>
</feature>
<dbReference type="PROSITE" id="PS50089">
    <property type="entry name" value="ZF_RING_2"/>
    <property type="match status" value="1"/>
</dbReference>
<evidence type="ECO:0000256" key="1">
    <source>
        <dbReference type="PROSITE-ProRule" id="PRU00175"/>
    </source>
</evidence>
<dbReference type="EMBL" id="KP752043">
    <property type="protein sequence ID" value="AKC91700.1"/>
    <property type="molecule type" value="Genomic_DNA"/>
</dbReference>
<keyword evidence="1" id="KW-0862">Zinc</keyword>
<dbReference type="InterPro" id="IPR013083">
    <property type="entry name" value="Znf_RING/FYVE/PHD"/>
</dbReference>
<reference evidence="4 5" key="1">
    <citation type="journal article" date="2015" name="Genome Announc.">
        <title>Genome Sequence of an Alphabaculovirus Isolated from the Oak Looper, Lambdina fiscellaria, Contains a Putative 2-Kilobase-Pair Transposable Element Encoding a Transposase and a FLYWCH Domain-Containing Protein.</title>
        <authorList>
            <person name="Rohrmann G.F."/>
            <person name="Erlandson M.A."/>
            <person name="Theilmann D.A."/>
        </authorList>
    </citation>
    <scope>NUCLEOTIDE SEQUENCE [LARGE SCALE GENOMIC DNA]</scope>
    <source>
        <strain evidence="4">GR15</strain>
    </source>
</reference>
<dbReference type="Gene3D" id="1.10.1170.10">
    <property type="entry name" value="Inhibitor Of Apoptosis Protein (2mihbC-IAP-1), Chain A"/>
    <property type="match status" value="1"/>
</dbReference>
<dbReference type="GeneID" id="24170904"/>
<dbReference type="Proteomes" id="UP000201190">
    <property type="component" value="Segment"/>
</dbReference>
<evidence type="ECO:0000256" key="2">
    <source>
        <dbReference type="SAM" id="MobiDB-lite"/>
    </source>
</evidence>
<dbReference type="PROSITE" id="PS50143">
    <property type="entry name" value="BIR_REPEAT_2"/>
    <property type="match status" value="1"/>
</dbReference>
<keyword evidence="1" id="KW-0863">Zinc-finger</keyword>
<evidence type="ECO:0000313" key="5">
    <source>
        <dbReference type="Proteomes" id="UP000201190"/>
    </source>
</evidence>
<dbReference type="InterPro" id="IPR050784">
    <property type="entry name" value="IAP"/>
</dbReference>
<accession>A0A0E3URB8</accession>
<name>A0A0E3URB8_9ABAC</name>
<dbReference type="Gene3D" id="3.30.40.10">
    <property type="entry name" value="Zinc/RING finger domain, C3HC4 (zinc finger)"/>
    <property type="match status" value="1"/>
</dbReference>
<dbReference type="RefSeq" id="YP_009133283.1">
    <property type="nucleotide sequence ID" value="NC_026922.1"/>
</dbReference>
<dbReference type="Pfam" id="PF13920">
    <property type="entry name" value="zf-C3HC4_3"/>
    <property type="match status" value="1"/>
</dbReference>
<proteinExistence type="predicted"/>
<dbReference type="OrthoDB" id="9255at10239"/>
<feature type="region of interest" description="Disordered" evidence="2">
    <location>
        <begin position="352"/>
        <end position="373"/>
    </location>
</feature>
<evidence type="ECO:0000259" key="3">
    <source>
        <dbReference type="PROSITE" id="PS50089"/>
    </source>
</evidence>
<dbReference type="InterPro" id="IPR001370">
    <property type="entry name" value="BIR_rpt"/>
</dbReference>
<dbReference type="SUPFAM" id="SSF57924">
    <property type="entry name" value="Inhibitor of apoptosis (IAP) repeat"/>
    <property type="match status" value="1"/>
</dbReference>
<keyword evidence="1" id="KW-0479">Metal-binding</keyword>
<dbReference type="SMART" id="SM00238">
    <property type="entry name" value="BIR"/>
    <property type="match status" value="1"/>
</dbReference>
<protein>
    <submittedName>
        <fullName evidence="4">Iap2</fullName>
    </submittedName>
</protein>
<dbReference type="PANTHER" id="PTHR10044">
    <property type="entry name" value="INHIBITOR OF APOPTOSIS"/>
    <property type="match status" value="1"/>
</dbReference>
<keyword evidence="5" id="KW-1185">Reference proteome</keyword>